<dbReference type="AlphaFoldDB" id="A0A346XZ60"/>
<dbReference type="Gene3D" id="3.90.1300.10">
    <property type="entry name" value="Amidase signature (AS) domain"/>
    <property type="match status" value="1"/>
</dbReference>
<feature type="region of interest" description="Disordered" evidence="2">
    <location>
        <begin position="123"/>
        <end position="149"/>
    </location>
</feature>
<dbReference type="InterPro" id="IPR000120">
    <property type="entry name" value="Amidase"/>
</dbReference>
<dbReference type="InterPro" id="IPR036928">
    <property type="entry name" value="AS_sf"/>
</dbReference>
<dbReference type="KEGG" id="euz:DVS28_a2828"/>
<dbReference type="PANTHER" id="PTHR11895">
    <property type="entry name" value="TRANSAMIDASE"/>
    <property type="match status" value="1"/>
</dbReference>
<proteinExistence type="inferred from homology"/>
<evidence type="ECO:0000256" key="1">
    <source>
        <dbReference type="ARBA" id="ARBA00009199"/>
    </source>
</evidence>
<dbReference type="Proteomes" id="UP000264006">
    <property type="component" value="Chromosome"/>
</dbReference>
<dbReference type="Pfam" id="PF01425">
    <property type="entry name" value="Amidase"/>
    <property type="match status" value="1"/>
</dbReference>
<accession>A0A346XZ60</accession>
<comment type="similarity">
    <text evidence="1">Belongs to the amidase family.</text>
</comment>
<dbReference type="GO" id="GO:0016740">
    <property type="term" value="F:transferase activity"/>
    <property type="evidence" value="ECO:0007669"/>
    <property type="project" value="UniProtKB-KW"/>
</dbReference>
<protein>
    <submittedName>
        <fullName evidence="4">Aspartyl-tRNA(Asn) amidotransferase subunit A</fullName>
    </submittedName>
</protein>
<evidence type="ECO:0000313" key="5">
    <source>
        <dbReference type="Proteomes" id="UP000264006"/>
    </source>
</evidence>
<sequence>MPELAAAIAGRSVSAREAVLDTLAAIDAHDDVLNAVVATDHEGALATADAIDQQVVEGAPLPPYAGVPMLVKDLSNARGLPTTFGTSSMAAFQPPFDDHTVTRMRDAGFVVVGKTNVPELGSLPWTESTLHGPARNPWAPDRTPGGSSGGAAAAVAAGYLAAAHGSDGGGSLRIPAACCGVVGLKPSRGRVSHAPLFGDQVMGYSTQGSIGRRVVDAAALLDVIQGYAPGDPYHLPSPSRPFVDEVGADPGRLRVGLLDRVPWALPDADVADAVSSTAARLESLGHVVEPVRVAIPSDVPERFTRVWAASLAANPIPHDLLEPHNRAFAAAGEAMSAPALLRDFTSLQLLARSVVAAFEAHDVVLAPVTTRTALRVGELDGLSHAGMLAEIASWIGICPLVNVTGQPAISLPVHRDDVGVPVGVQLIGRPADEATLVRLSAQLEQVIGWPDHRPDPDRWVLPEVP</sequence>
<dbReference type="EMBL" id="CP031165">
    <property type="protein sequence ID" value="AXV07507.1"/>
    <property type="molecule type" value="Genomic_DNA"/>
</dbReference>
<feature type="domain" description="Amidase" evidence="3">
    <location>
        <begin position="17"/>
        <end position="436"/>
    </location>
</feature>
<dbReference type="PANTHER" id="PTHR11895:SF7">
    <property type="entry name" value="GLUTAMYL-TRNA(GLN) AMIDOTRANSFERASE SUBUNIT A, MITOCHONDRIAL"/>
    <property type="match status" value="1"/>
</dbReference>
<reference evidence="4 5" key="1">
    <citation type="submission" date="2018-09" db="EMBL/GenBank/DDBJ databases">
        <title>Complete genome sequence of Euzebya sp. DY32-46 isolated from seawater of Pacific Ocean.</title>
        <authorList>
            <person name="Xu L."/>
            <person name="Wu Y.-H."/>
            <person name="Xu X.-W."/>
        </authorList>
    </citation>
    <scope>NUCLEOTIDE SEQUENCE [LARGE SCALE GENOMIC DNA]</scope>
    <source>
        <strain evidence="4 5">DY32-46</strain>
    </source>
</reference>
<evidence type="ECO:0000313" key="4">
    <source>
        <dbReference type="EMBL" id="AXV07507.1"/>
    </source>
</evidence>
<dbReference type="InterPro" id="IPR023631">
    <property type="entry name" value="Amidase_dom"/>
</dbReference>
<name>A0A346XZ60_9ACTN</name>
<gene>
    <name evidence="4" type="ORF">DVS28_a2828</name>
</gene>
<evidence type="ECO:0000256" key="2">
    <source>
        <dbReference type="SAM" id="MobiDB-lite"/>
    </source>
</evidence>
<evidence type="ECO:0000259" key="3">
    <source>
        <dbReference type="Pfam" id="PF01425"/>
    </source>
</evidence>
<dbReference type="SUPFAM" id="SSF75304">
    <property type="entry name" value="Amidase signature (AS) enzymes"/>
    <property type="match status" value="1"/>
</dbReference>
<dbReference type="InterPro" id="IPR020556">
    <property type="entry name" value="Amidase_CS"/>
</dbReference>
<keyword evidence="4" id="KW-0808">Transferase</keyword>
<dbReference type="PROSITE" id="PS00571">
    <property type="entry name" value="AMIDASES"/>
    <property type="match status" value="1"/>
</dbReference>
<keyword evidence="5" id="KW-1185">Reference proteome</keyword>
<organism evidence="4 5">
    <name type="scientific">Euzebya pacifica</name>
    <dbReference type="NCBI Taxonomy" id="1608957"/>
    <lineage>
        <taxon>Bacteria</taxon>
        <taxon>Bacillati</taxon>
        <taxon>Actinomycetota</taxon>
        <taxon>Nitriliruptoria</taxon>
        <taxon>Euzebyales</taxon>
    </lineage>
</organism>